<evidence type="ECO:0000313" key="4">
    <source>
        <dbReference type="EMBL" id="VAW61792.1"/>
    </source>
</evidence>
<dbReference type="EMBL" id="UOFG01000154">
    <property type="protein sequence ID" value="VAW61792.1"/>
    <property type="molecule type" value="Genomic_DNA"/>
</dbReference>
<dbReference type="NCBIfam" id="NF009044">
    <property type="entry name" value="PRK12378.1"/>
    <property type="match status" value="1"/>
</dbReference>
<dbReference type="InterPro" id="IPR026564">
    <property type="entry name" value="Transcrip_reg_TACO1-like_dom3"/>
</dbReference>
<dbReference type="HAMAP" id="MF_00693">
    <property type="entry name" value="Transcrip_reg_TACO1"/>
    <property type="match status" value="1"/>
</dbReference>
<reference evidence="4" key="1">
    <citation type="submission" date="2018-06" db="EMBL/GenBank/DDBJ databases">
        <authorList>
            <person name="Zhirakovskaya E."/>
        </authorList>
    </citation>
    <scope>NUCLEOTIDE SEQUENCE</scope>
</reference>
<dbReference type="Gene3D" id="1.10.10.200">
    <property type="match status" value="1"/>
</dbReference>
<evidence type="ECO:0000259" key="3">
    <source>
        <dbReference type="Pfam" id="PF20772"/>
    </source>
</evidence>
<dbReference type="InterPro" id="IPR049083">
    <property type="entry name" value="TACO1_YebC_N"/>
</dbReference>
<feature type="domain" description="TACO1/YebC-like second and third" evidence="2">
    <location>
        <begin position="82"/>
        <end position="236"/>
    </location>
</feature>
<organism evidence="4">
    <name type="scientific">hydrothermal vent metagenome</name>
    <dbReference type="NCBI Taxonomy" id="652676"/>
    <lineage>
        <taxon>unclassified sequences</taxon>
        <taxon>metagenomes</taxon>
        <taxon>ecological metagenomes</taxon>
    </lineage>
</organism>
<evidence type="ECO:0008006" key="5">
    <source>
        <dbReference type="Google" id="ProtNLM"/>
    </source>
</evidence>
<feature type="domain" description="TACO1/YebC-like N-terminal" evidence="3">
    <location>
        <begin position="4"/>
        <end position="73"/>
    </location>
</feature>
<dbReference type="Pfam" id="PF01709">
    <property type="entry name" value="Transcrip_reg"/>
    <property type="match status" value="1"/>
</dbReference>
<dbReference type="GO" id="GO:0005829">
    <property type="term" value="C:cytosol"/>
    <property type="evidence" value="ECO:0007669"/>
    <property type="project" value="TreeGrafter"/>
</dbReference>
<dbReference type="PANTHER" id="PTHR12532:SF0">
    <property type="entry name" value="TRANSLATIONAL ACTIVATOR OF CYTOCHROME C OXIDASE 1"/>
    <property type="match status" value="1"/>
</dbReference>
<dbReference type="Pfam" id="PF20772">
    <property type="entry name" value="TACO1_YebC_N"/>
    <property type="match status" value="1"/>
</dbReference>
<gene>
    <name evidence="4" type="ORF">MNBD_GAMMA11-2244</name>
</gene>
<sequence length="240" mass="26551">MGRSFENRKASMAKTQGAKAKLYSRYGKEIYVCAKNGGADTDSNLTLRRLIEKAKKEQVPAHVIDKALEKALGGAGEDYVVARYEGFGPGGCMVIVDCLTDNNNRTYTDVRQCFIKNEAKIGAPGAVSHMFDHQAIFAFKHDDEEAVLDALMSADVDVSDIENEDGMISVLAPNTEFNHARTALLSSFPELQFEIDEITFSPQTFTPVTGEDIEMFDKFIAALNDNDDVQNIYHNAEFDT</sequence>
<evidence type="ECO:0000259" key="2">
    <source>
        <dbReference type="Pfam" id="PF01709"/>
    </source>
</evidence>
<dbReference type="Gene3D" id="3.30.70.980">
    <property type="match status" value="2"/>
</dbReference>
<dbReference type="PANTHER" id="PTHR12532">
    <property type="entry name" value="TRANSLATIONAL ACTIVATOR OF CYTOCHROME C OXIDASE 1"/>
    <property type="match status" value="1"/>
</dbReference>
<dbReference type="InterPro" id="IPR048300">
    <property type="entry name" value="TACO1_YebC-like_2nd/3rd_dom"/>
</dbReference>
<evidence type="ECO:0000256" key="1">
    <source>
        <dbReference type="ARBA" id="ARBA00008724"/>
    </source>
</evidence>
<name>A0A3B0XEC7_9ZZZZ</name>
<accession>A0A3B0XEC7</accession>
<dbReference type="AlphaFoldDB" id="A0A3B0XEC7"/>
<comment type="similarity">
    <text evidence="1">Belongs to the TACO1 family.</text>
</comment>
<dbReference type="InterPro" id="IPR029072">
    <property type="entry name" value="YebC-like"/>
</dbReference>
<dbReference type="InterPro" id="IPR002876">
    <property type="entry name" value="Transcrip_reg_TACO1-like"/>
</dbReference>
<proteinExistence type="inferred from homology"/>
<protein>
    <recommendedName>
        <fullName evidence="5">Transcriptional regulatory protein YebC</fullName>
    </recommendedName>
</protein>
<dbReference type="InterPro" id="IPR017856">
    <property type="entry name" value="Integrase-like_N"/>
</dbReference>
<dbReference type="SUPFAM" id="SSF75625">
    <property type="entry name" value="YebC-like"/>
    <property type="match status" value="1"/>
</dbReference>